<feature type="transmembrane region" description="Helical" evidence="1">
    <location>
        <begin position="273"/>
        <end position="295"/>
    </location>
</feature>
<reference evidence="3" key="1">
    <citation type="submission" date="2003-03" db="EMBL/GenBank/DDBJ databases">
        <authorList>
            <person name="Schulte U."/>
            <person name="Aign V."/>
            <person name="Hoheisel J."/>
            <person name="Brandt P."/>
            <person name="Fartmann B."/>
            <person name="Holland R."/>
            <person name="Nyakatura G."/>
            <person name="Mewes H.W."/>
            <person name="Mannhaupt G."/>
        </authorList>
    </citation>
    <scope>NUCLEOTIDE SEQUENCE</scope>
</reference>
<dbReference type="PANTHER" id="PTHR34502:SF3">
    <property type="entry name" value="DUF6594 DOMAIN-CONTAINING PROTEIN"/>
    <property type="match status" value="1"/>
</dbReference>
<dbReference type="PANTHER" id="PTHR34502">
    <property type="entry name" value="DUF6594 DOMAIN-CONTAINING PROTEIN-RELATED"/>
    <property type="match status" value="1"/>
</dbReference>
<reference evidence="3" key="2">
    <citation type="submission" date="2003-03" db="EMBL/GenBank/DDBJ databases">
        <authorList>
            <person name="German Neurospora genome project"/>
        </authorList>
    </citation>
    <scope>NUCLEOTIDE SEQUENCE</scope>
</reference>
<dbReference type="HOGENOM" id="CLU_051118_3_0_1"/>
<feature type="domain" description="DUF6594" evidence="2">
    <location>
        <begin position="82"/>
        <end position="352"/>
    </location>
</feature>
<name>Q872M6_NEUCS</name>
<accession>Q872M6</accession>
<evidence type="ECO:0000313" key="3">
    <source>
        <dbReference type="EMBL" id="CAD70554.1"/>
    </source>
</evidence>
<dbReference type="PhylomeDB" id="Q872M6"/>
<dbReference type="AlphaFoldDB" id="Q872M6"/>
<dbReference type="InterPro" id="IPR046529">
    <property type="entry name" value="DUF6594"/>
</dbReference>
<sequence>MPSQQYQPSVRSVGSGISEVEGANHKAWSVDLEKGGTRAEGEAEKGIDGISLDPYPNLDYINPMEEPASYVNMQVNDAPEGYPMLARFISSHEDGYIFREFRYLQSRALLHMQDELRTLELLLHRTDLHDARNRAIFLRTREMDDDRLGVRGRLMEEITEKLKKYGELLIMSNNLANFDRPSRFDIQSLENFFRAKEPLFRHERYIGCQSDMITLKAGRDDAWLDRVIMQLLVKYNCAPLRYIFANAHTKTHADSKHAALNLFSIARVHFLKMVVLILLMLCLLCLPLVPLYSWTQEGSGPADGGTNSVAVTGQTLAKIMGLIVACAFAFGVVLSVCTRAKKHEIFGSCAAHYQVEQAKQKSSVTQTSLWNESQHPSCDQRKLYLEYRAPGNVFINRNHCAIRRQGPVAVDELGSGH</sequence>
<evidence type="ECO:0000256" key="1">
    <source>
        <dbReference type="SAM" id="Phobius"/>
    </source>
</evidence>
<gene>
    <name evidence="3" type="primary">B19A17.260</name>
</gene>
<keyword evidence="1" id="KW-0812">Transmembrane</keyword>
<keyword evidence="1" id="KW-0472">Membrane</keyword>
<evidence type="ECO:0000259" key="2">
    <source>
        <dbReference type="Pfam" id="PF20237"/>
    </source>
</evidence>
<keyword evidence="1" id="KW-1133">Transmembrane helix</keyword>
<dbReference type="EMBL" id="BX284763">
    <property type="protein sequence ID" value="CAD70554.1"/>
    <property type="molecule type" value="Genomic_DNA"/>
</dbReference>
<proteinExistence type="predicted"/>
<dbReference type="Pfam" id="PF20237">
    <property type="entry name" value="DUF6594"/>
    <property type="match status" value="1"/>
</dbReference>
<organism evidence="3">
    <name type="scientific">Neurospora crassa</name>
    <dbReference type="NCBI Taxonomy" id="5141"/>
    <lineage>
        <taxon>Eukaryota</taxon>
        <taxon>Fungi</taxon>
        <taxon>Dikarya</taxon>
        <taxon>Ascomycota</taxon>
        <taxon>Pezizomycotina</taxon>
        <taxon>Sordariomycetes</taxon>
        <taxon>Sordariomycetidae</taxon>
        <taxon>Sordariales</taxon>
        <taxon>Sordariaceae</taxon>
        <taxon>Neurospora</taxon>
    </lineage>
</organism>
<feature type="transmembrane region" description="Helical" evidence="1">
    <location>
        <begin position="315"/>
        <end position="337"/>
    </location>
</feature>
<protein>
    <submittedName>
        <fullName evidence="3">Uncharacterized protein B19A17.260</fullName>
    </submittedName>
</protein>
<dbReference type="VEuPathDB" id="FungiDB:NCU05149"/>